<name>A0A9Q0ZBG3_9ROSI</name>
<dbReference type="Gene3D" id="1.10.510.10">
    <property type="entry name" value="Transferase(Phosphotransferase) domain 1"/>
    <property type="match status" value="1"/>
</dbReference>
<organism evidence="2 3">
    <name type="scientific">Salix koriyanagi</name>
    <dbReference type="NCBI Taxonomy" id="2511006"/>
    <lineage>
        <taxon>Eukaryota</taxon>
        <taxon>Viridiplantae</taxon>
        <taxon>Streptophyta</taxon>
        <taxon>Embryophyta</taxon>
        <taxon>Tracheophyta</taxon>
        <taxon>Spermatophyta</taxon>
        <taxon>Magnoliopsida</taxon>
        <taxon>eudicotyledons</taxon>
        <taxon>Gunneridae</taxon>
        <taxon>Pentapetalae</taxon>
        <taxon>rosids</taxon>
        <taxon>fabids</taxon>
        <taxon>Malpighiales</taxon>
        <taxon>Salicaceae</taxon>
        <taxon>Saliceae</taxon>
        <taxon>Salix</taxon>
    </lineage>
</organism>
<dbReference type="PANTHER" id="PTHR48007">
    <property type="entry name" value="LEUCINE-RICH REPEAT RECEPTOR-LIKE PROTEIN KINASE PXC1"/>
    <property type="match status" value="1"/>
</dbReference>
<dbReference type="InterPro" id="IPR046959">
    <property type="entry name" value="PRK1-6/SRF4-like"/>
</dbReference>
<evidence type="ECO:0000313" key="2">
    <source>
        <dbReference type="EMBL" id="KAJ6728306.1"/>
    </source>
</evidence>
<reference evidence="2" key="2">
    <citation type="journal article" date="2023" name="Int. J. Mol. Sci.">
        <title>De Novo Assembly and Annotation of 11 Diverse Shrub Willow (Salix) Genomes Reveals Novel Gene Organization in Sex-Linked Regions.</title>
        <authorList>
            <person name="Hyden B."/>
            <person name="Feng K."/>
            <person name="Yates T.B."/>
            <person name="Jawdy S."/>
            <person name="Cereghino C."/>
            <person name="Smart L.B."/>
            <person name="Muchero W."/>
        </authorList>
    </citation>
    <scope>NUCLEOTIDE SEQUENCE</scope>
    <source>
        <tissue evidence="2">Shoot tip</tissue>
    </source>
</reference>
<accession>A0A9Q0ZBG3</accession>
<proteinExistence type="predicted"/>
<keyword evidence="2" id="KW-0808">Transferase</keyword>
<dbReference type="PROSITE" id="PS50011">
    <property type="entry name" value="PROTEIN_KINASE_DOM"/>
    <property type="match status" value="1"/>
</dbReference>
<feature type="domain" description="Protein kinase" evidence="1">
    <location>
        <begin position="1"/>
        <end position="127"/>
    </location>
</feature>
<dbReference type="EMBL" id="JAPFFM010000012">
    <property type="protein sequence ID" value="KAJ6728306.1"/>
    <property type="molecule type" value="Genomic_DNA"/>
</dbReference>
<dbReference type="GO" id="GO:0005524">
    <property type="term" value="F:ATP binding"/>
    <property type="evidence" value="ECO:0007669"/>
    <property type="project" value="InterPro"/>
</dbReference>
<dbReference type="GO" id="GO:0004672">
    <property type="term" value="F:protein kinase activity"/>
    <property type="evidence" value="ECO:0007669"/>
    <property type="project" value="InterPro"/>
</dbReference>
<keyword evidence="2" id="KW-0418">Kinase</keyword>
<evidence type="ECO:0000259" key="1">
    <source>
        <dbReference type="PROSITE" id="PS50011"/>
    </source>
</evidence>
<dbReference type="InterPro" id="IPR011009">
    <property type="entry name" value="Kinase-like_dom_sf"/>
</dbReference>
<dbReference type="SUPFAM" id="SSF56112">
    <property type="entry name" value="Protein kinase-like (PK-like)"/>
    <property type="match status" value="1"/>
</dbReference>
<dbReference type="AlphaFoldDB" id="A0A9Q0ZBG3"/>
<dbReference type="InterPro" id="IPR000719">
    <property type="entry name" value="Prot_kinase_dom"/>
</dbReference>
<comment type="caution">
    <text evidence="2">The sequence shown here is derived from an EMBL/GenBank/DDBJ whole genome shotgun (WGS) entry which is preliminary data.</text>
</comment>
<dbReference type="Pfam" id="PF00069">
    <property type="entry name" value="Pkinase"/>
    <property type="match status" value="1"/>
</dbReference>
<reference evidence="2" key="1">
    <citation type="submission" date="2022-11" db="EMBL/GenBank/DDBJ databases">
        <authorList>
            <person name="Hyden B.L."/>
            <person name="Feng K."/>
            <person name="Yates T."/>
            <person name="Jawdy S."/>
            <person name="Smart L.B."/>
            <person name="Muchero W."/>
        </authorList>
    </citation>
    <scope>NUCLEOTIDE SEQUENCE</scope>
    <source>
        <tissue evidence="2">Shoot tip</tissue>
    </source>
</reference>
<gene>
    <name evidence="2" type="ORF">OIU74_006373</name>
</gene>
<dbReference type="PANTHER" id="PTHR48007:SF77">
    <property type="entry name" value="PROTEIN KINASE DOMAIN-CONTAINING PROTEIN"/>
    <property type="match status" value="1"/>
</dbReference>
<sequence>MKIIIDQHTIISHHQHISHGNIKLSNILLYEDQEPLISEYGLSTILDPKRFWSFSSTGYTAPEKTLSEQGDVFSFGIIMLELLTGKTVEKSGIELPKWVRSIVSQNHRIPAIYGRSDGEDRGSSKCK</sequence>
<keyword evidence="3" id="KW-1185">Reference proteome</keyword>
<dbReference type="Proteomes" id="UP001151752">
    <property type="component" value="Chromosome 11"/>
</dbReference>
<protein>
    <submittedName>
        <fullName evidence="2">TYROSINE KINASE FAMILY PROTEIN</fullName>
    </submittedName>
</protein>
<evidence type="ECO:0000313" key="3">
    <source>
        <dbReference type="Proteomes" id="UP001151752"/>
    </source>
</evidence>